<accession>A0ACC2MCV6</accession>
<sequence length="482" mass="52470">MPTLNSSVGSKSSTGGRNLNLHLHLPNTRNCFPDEESSGTLLHSSWIQRLRLMPLPNSAVPPNFHAPALLPTSPPQPAPPPSVGAGVLDPGHRNTVSTGESGTGASFSSLRSAFFRRLLHFCRERPELDDGDDDGSLSLVGFGPFRVPTRRGLLLPASAAPPTPARPPLPWVRLSEVETDHLDQDPDRNANGIGGFGLVRKDSVGVLDKPNYLNHWNLRKEEEEEESRKIGFSSGIVCNWVHGNRSFANPGAGSSSFRQRRVPAVGESPASQFSLPLLNHQENLRRSSANSFVRSTRDEGASGELVGETTTRLMDFEHPWPSGNESGSSPLRRLPPFGLDQSVFKPHLYGDPLRGAAGNMNGANHVSRATRGGGGHHDMVDHGAFLDPHLIHHNAVPHKSVCPSEPDEAFSYWNMGRYKKAKTTSSAFPDSSAFSAFSMNRNSPFTKMVMASTAVLLRFHQIDGISLSFLIRRLQKCTTEGK</sequence>
<name>A0ACC2MCV6_PERAE</name>
<evidence type="ECO:0000313" key="1">
    <source>
        <dbReference type="EMBL" id="KAJ8643448.1"/>
    </source>
</evidence>
<dbReference type="Proteomes" id="UP001234297">
    <property type="component" value="Chromosome 2"/>
</dbReference>
<organism evidence="1 2">
    <name type="scientific">Persea americana</name>
    <name type="common">Avocado</name>
    <dbReference type="NCBI Taxonomy" id="3435"/>
    <lineage>
        <taxon>Eukaryota</taxon>
        <taxon>Viridiplantae</taxon>
        <taxon>Streptophyta</taxon>
        <taxon>Embryophyta</taxon>
        <taxon>Tracheophyta</taxon>
        <taxon>Spermatophyta</taxon>
        <taxon>Magnoliopsida</taxon>
        <taxon>Magnoliidae</taxon>
        <taxon>Laurales</taxon>
        <taxon>Lauraceae</taxon>
        <taxon>Persea</taxon>
    </lineage>
</organism>
<gene>
    <name evidence="1" type="ORF">MRB53_005196</name>
</gene>
<dbReference type="EMBL" id="CM056810">
    <property type="protein sequence ID" value="KAJ8643448.1"/>
    <property type="molecule type" value="Genomic_DNA"/>
</dbReference>
<reference evidence="1 2" key="1">
    <citation type="journal article" date="2022" name="Hortic Res">
        <title>A haplotype resolved chromosomal level avocado genome allows analysis of novel avocado genes.</title>
        <authorList>
            <person name="Nath O."/>
            <person name="Fletcher S.J."/>
            <person name="Hayward A."/>
            <person name="Shaw L.M."/>
            <person name="Masouleh A.K."/>
            <person name="Furtado A."/>
            <person name="Henry R.J."/>
            <person name="Mitter N."/>
        </authorList>
    </citation>
    <scope>NUCLEOTIDE SEQUENCE [LARGE SCALE GENOMIC DNA]</scope>
    <source>
        <strain evidence="2">cv. Hass</strain>
    </source>
</reference>
<protein>
    <submittedName>
        <fullName evidence="1">Uncharacterized protein</fullName>
    </submittedName>
</protein>
<proteinExistence type="predicted"/>
<keyword evidence="2" id="KW-1185">Reference proteome</keyword>
<evidence type="ECO:0000313" key="2">
    <source>
        <dbReference type="Proteomes" id="UP001234297"/>
    </source>
</evidence>
<comment type="caution">
    <text evidence="1">The sequence shown here is derived from an EMBL/GenBank/DDBJ whole genome shotgun (WGS) entry which is preliminary data.</text>
</comment>